<protein>
    <recommendedName>
        <fullName evidence="3">RxLR effector protein</fullName>
    </recommendedName>
</protein>
<reference evidence="1 2" key="1">
    <citation type="submission" date="2013-11" db="EMBL/GenBank/DDBJ databases">
        <title>The Genome Sequence of Phytophthora parasitica P1976.</title>
        <authorList>
            <consortium name="The Broad Institute Genomics Platform"/>
            <person name="Russ C."/>
            <person name="Tyler B."/>
            <person name="Panabieres F."/>
            <person name="Shan W."/>
            <person name="Tripathy S."/>
            <person name="Grunwald N."/>
            <person name="Machado M."/>
            <person name="Johnson C.S."/>
            <person name="Walker B."/>
            <person name="Young S."/>
            <person name="Zeng Q."/>
            <person name="Gargeya S."/>
            <person name="Fitzgerald M."/>
            <person name="Haas B."/>
            <person name="Abouelleil A."/>
            <person name="Allen A.W."/>
            <person name="Alvarado L."/>
            <person name="Arachchi H.M."/>
            <person name="Berlin A.M."/>
            <person name="Chapman S.B."/>
            <person name="Gainer-Dewar J."/>
            <person name="Goldberg J."/>
            <person name="Griggs A."/>
            <person name="Gujja S."/>
            <person name="Hansen M."/>
            <person name="Howarth C."/>
            <person name="Imamovic A."/>
            <person name="Ireland A."/>
            <person name="Larimer J."/>
            <person name="McCowan C."/>
            <person name="Murphy C."/>
            <person name="Pearson M."/>
            <person name="Poon T.W."/>
            <person name="Priest M."/>
            <person name="Roberts A."/>
            <person name="Saif S."/>
            <person name="Shea T."/>
            <person name="Sisk P."/>
            <person name="Sykes S."/>
            <person name="Wortman J."/>
            <person name="Nusbaum C."/>
            <person name="Birren B."/>
        </authorList>
    </citation>
    <scope>NUCLEOTIDE SEQUENCE [LARGE SCALE GENOMIC DNA]</scope>
    <source>
        <strain evidence="1 2">P1976</strain>
    </source>
</reference>
<proteinExistence type="predicted"/>
<evidence type="ECO:0000313" key="1">
    <source>
        <dbReference type="EMBL" id="ETO71509.1"/>
    </source>
</evidence>
<dbReference type="EMBL" id="ANJA01002187">
    <property type="protein sequence ID" value="ETO71509.1"/>
    <property type="molecule type" value="Genomic_DNA"/>
</dbReference>
<accession>A0A080ZXZ8</accession>
<name>A0A080ZXZ8_PHYNI</name>
<comment type="caution">
    <text evidence="1">The sequence shown here is derived from an EMBL/GenBank/DDBJ whole genome shotgun (WGS) entry which is preliminary data.</text>
</comment>
<organism evidence="1 2">
    <name type="scientific">Phytophthora nicotianae P1976</name>
    <dbReference type="NCBI Taxonomy" id="1317066"/>
    <lineage>
        <taxon>Eukaryota</taxon>
        <taxon>Sar</taxon>
        <taxon>Stramenopiles</taxon>
        <taxon>Oomycota</taxon>
        <taxon>Peronosporomycetes</taxon>
        <taxon>Peronosporales</taxon>
        <taxon>Peronosporaceae</taxon>
        <taxon>Phytophthora</taxon>
    </lineage>
</organism>
<sequence>MNVYCTNRLIVASLGILDQSYSTGSISQGKDNDHNLVKDLRLDPKVSELLKKNTPAEKAFLAFEVNKATGNLLESPQWKNWAAFVVKRNNNNNPEGSLASAMMVQFGVDKAFEILAAAAKIPKTKEVATKLKEAKINGWLSHGSRPDAIFEAMKLNQKIDNFFDSPQFTTWAAFLKAVNEKNKNKKSISELDVFKKFYEEDDLLKLLSSADNIDNPRTQKYLDELATGWLDQPMHPQNVFNKLKLDEAVDDLLTKPWLSNWVEYMKKFNEQYPFAQTSMIKSFTKSYGDEKLAVMLQAATKGSDAHTARIAKNLQQAQFKQWMIGKLNPDDVYKTVLKLDSTSSPKAEIWRAFYNAYDTAFPGQLFSFKP</sequence>
<dbReference type="OrthoDB" id="128001at2759"/>
<dbReference type="Proteomes" id="UP000028582">
    <property type="component" value="Unassembled WGS sequence"/>
</dbReference>
<evidence type="ECO:0008006" key="3">
    <source>
        <dbReference type="Google" id="ProtNLM"/>
    </source>
</evidence>
<dbReference type="AlphaFoldDB" id="A0A080ZXZ8"/>
<evidence type="ECO:0000313" key="2">
    <source>
        <dbReference type="Proteomes" id="UP000028582"/>
    </source>
</evidence>
<gene>
    <name evidence="1" type="ORF">F444_12176</name>
</gene>